<accession>A0A0A1Z634</accession>
<gene>
    <name evidence="1" type="ORF">K814_0108070</name>
</gene>
<protein>
    <submittedName>
        <fullName evidence="1">Uncharacterized protein</fullName>
    </submittedName>
</protein>
<comment type="caution">
    <text evidence="1">The sequence shown here is derived from an EMBL/GenBank/DDBJ whole genome shotgun (WGS) entry which is preliminary data.</text>
</comment>
<reference evidence="1 2" key="1">
    <citation type="journal article" date="2013" name="Genome Announc.">
        <title>Draft Genome Sequence of Pseudomonas fluorescens LMG 5329, a White Line-Inducing Principle-Producing Bioindicator for the Mushroom Pathogen Pseudomonas tolaasii.</title>
        <authorList>
            <person name="Ghequire M.G."/>
            <person name="Rokni-Zadeh H."/>
            <person name="Zarrineh P."/>
            <person name="De Mot R."/>
        </authorList>
    </citation>
    <scope>NUCLEOTIDE SEQUENCE [LARGE SCALE GENOMIC DNA]</scope>
    <source>
        <strain evidence="1 2">LMG 5329</strain>
    </source>
</reference>
<organism evidence="1 2">
    <name type="scientific">Pseudomonas fluorescens LMG 5329</name>
    <dbReference type="NCBI Taxonomy" id="1324332"/>
    <lineage>
        <taxon>Bacteria</taxon>
        <taxon>Pseudomonadati</taxon>
        <taxon>Pseudomonadota</taxon>
        <taxon>Gammaproteobacteria</taxon>
        <taxon>Pseudomonadales</taxon>
        <taxon>Pseudomonadaceae</taxon>
        <taxon>Pseudomonas</taxon>
    </lineage>
</organism>
<sequence length="95" mass="11125">MVIMYAFVAQRYEGEKSLVTEFAVQDVGIARIYLFGRHVTRLYTLNYVVVSNAHGQLHIIEFPNFYLIGAVTYKAIYDRPLYEQSNVFFYLIIEC</sequence>
<evidence type="ECO:0000313" key="2">
    <source>
        <dbReference type="Proteomes" id="UP000030060"/>
    </source>
</evidence>
<evidence type="ECO:0000313" key="1">
    <source>
        <dbReference type="EMBL" id="KGE68501.1"/>
    </source>
</evidence>
<dbReference type="EMBL" id="ASGY01000059">
    <property type="protein sequence ID" value="KGE68501.1"/>
    <property type="molecule type" value="Genomic_DNA"/>
</dbReference>
<dbReference type="Proteomes" id="UP000030060">
    <property type="component" value="Unassembled WGS sequence"/>
</dbReference>
<proteinExistence type="predicted"/>
<name>A0A0A1Z634_PSEFL</name>
<dbReference type="AlphaFoldDB" id="A0A0A1Z634"/>